<comment type="caution">
    <text evidence="2">The sequence shown here is derived from an EMBL/GenBank/DDBJ whole genome shotgun (WGS) entry which is preliminary data.</text>
</comment>
<keyword evidence="3" id="KW-1185">Reference proteome</keyword>
<evidence type="ECO:0000256" key="1">
    <source>
        <dbReference type="SAM" id="MobiDB-lite"/>
    </source>
</evidence>
<protein>
    <submittedName>
        <fullName evidence="2">Uncharacterized protein</fullName>
    </submittedName>
</protein>
<proteinExistence type="predicted"/>
<dbReference type="Proteomes" id="UP001141552">
    <property type="component" value="Unassembled WGS sequence"/>
</dbReference>
<dbReference type="EMBL" id="JAKUCV010007191">
    <property type="protein sequence ID" value="KAJ4824424.1"/>
    <property type="molecule type" value="Genomic_DNA"/>
</dbReference>
<gene>
    <name evidence="2" type="ORF">Tsubulata_032610</name>
</gene>
<reference evidence="2" key="2">
    <citation type="journal article" date="2023" name="Plants (Basel)">
        <title>Annotation of the Turnera subulata (Passifloraceae) Draft Genome Reveals the S-Locus Evolved after the Divergence of Turneroideae from Passifloroideae in a Stepwise Manner.</title>
        <authorList>
            <person name="Henning P.M."/>
            <person name="Roalson E.H."/>
            <person name="Mir W."/>
            <person name="McCubbin A.G."/>
            <person name="Shore J.S."/>
        </authorList>
    </citation>
    <scope>NUCLEOTIDE SEQUENCE</scope>
    <source>
        <strain evidence="2">F60SS</strain>
    </source>
</reference>
<evidence type="ECO:0000313" key="3">
    <source>
        <dbReference type="Proteomes" id="UP001141552"/>
    </source>
</evidence>
<feature type="compositionally biased region" description="Acidic residues" evidence="1">
    <location>
        <begin position="70"/>
        <end position="80"/>
    </location>
</feature>
<feature type="region of interest" description="Disordered" evidence="1">
    <location>
        <begin position="65"/>
        <end position="88"/>
    </location>
</feature>
<reference evidence="2" key="1">
    <citation type="submission" date="2022-02" db="EMBL/GenBank/DDBJ databases">
        <authorList>
            <person name="Henning P.M."/>
            <person name="McCubbin A.G."/>
            <person name="Shore J.S."/>
        </authorList>
    </citation>
    <scope>NUCLEOTIDE SEQUENCE</scope>
    <source>
        <strain evidence="2">F60SS</strain>
        <tissue evidence="2">Leaves</tissue>
    </source>
</reference>
<dbReference type="AlphaFoldDB" id="A0A9Q0F5F4"/>
<name>A0A9Q0F5F4_9ROSI</name>
<accession>A0A9Q0F5F4</accession>
<evidence type="ECO:0000313" key="2">
    <source>
        <dbReference type="EMBL" id="KAJ4824424.1"/>
    </source>
</evidence>
<feature type="non-terminal residue" evidence="2">
    <location>
        <position position="1"/>
    </location>
</feature>
<sequence length="88" mass="10421">MERLRVSISCWCQSVIEIIKELKLIRNDSLILLAIDMEKRRINHIQVFLKHSWNDKKIKEQRLFEIGSASDEESSENESDLGEHERPD</sequence>
<organism evidence="2 3">
    <name type="scientific">Turnera subulata</name>
    <dbReference type="NCBI Taxonomy" id="218843"/>
    <lineage>
        <taxon>Eukaryota</taxon>
        <taxon>Viridiplantae</taxon>
        <taxon>Streptophyta</taxon>
        <taxon>Embryophyta</taxon>
        <taxon>Tracheophyta</taxon>
        <taxon>Spermatophyta</taxon>
        <taxon>Magnoliopsida</taxon>
        <taxon>eudicotyledons</taxon>
        <taxon>Gunneridae</taxon>
        <taxon>Pentapetalae</taxon>
        <taxon>rosids</taxon>
        <taxon>fabids</taxon>
        <taxon>Malpighiales</taxon>
        <taxon>Passifloraceae</taxon>
        <taxon>Turnera</taxon>
    </lineage>
</organism>